<dbReference type="OrthoDB" id="124569at2759"/>
<evidence type="ECO:0000313" key="2">
    <source>
        <dbReference type="EMBL" id="ETO60252.1"/>
    </source>
</evidence>
<feature type="domain" description="ZSWIM1/3 RNaseH-like" evidence="1">
    <location>
        <begin position="1"/>
        <end position="74"/>
    </location>
</feature>
<dbReference type="Pfam" id="PF21056">
    <property type="entry name" value="ZSWIM1-3_RNaseH-like"/>
    <property type="match status" value="1"/>
</dbReference>
<dbReference type="Proteomes" id="UP000028582">
    <property type="component" value="Unassembled WGS sequence"/>
</dbReference>
<dbReference type="EMBL" id="ANJA01003965">
    <property type="protein sequence ID" value="ETO60252.1"/>
    <property type="molecule type" value="Genomic_DNA"/>
</dbReference>
<dbReference type="AlphaFoldDB" id="A0A080Z0U1"/>
<dbReference type="InterPro" id="IPR048324">
    <property type="entry name" value="ZSWIM1-3_RNaseH-like"/>
</dbReference>
<organism evidence="2 3">
    <name type="scientific">Phytophthora nicotianae P1976</name>
    <dbReference type="NCBI Taxonomy" id="1317066"/>
    <lineage>
        <taxon>Eukaryota</taxon>
        <taxon>Sar</taxon>
        <taxon>Stramenopiles</taxon>
        <taxon>Oomycota</taxon>
        <taxon>Peronosporomycetes</taxon>
        <taxon>Peronosporales</taxon>
        <taxon>Peronosporaceae</taxon>
        <taxon>Phytophthora</taxon>
    </lineage>
</organism>
<evidence type="ECO:0000313" key="3">
    <source>
        <dbReference type="Proteomes" id="UP000028582"/>
    </source>
</evidence>
<sequence>MFDNVPEVLQMDSTNKTNKWLSLVAMDQFGHGQPVQYSMLTTTSERHMANYPDHFKRANNHSLLVLILIVDKRLA</sequence>
<name>A0A080Z0U1_PHYNI</name>
<protein>
    <recommendedName>
        <fullName evidence="1">ZSWIM1/3 RNaseH-like domain-containing protein</fullName>
    </recommendedName>
</protein>
<proteinExistence type="predicted"/>
<reference evidence="2 3" key="1">
    <citation type="submission" date="2013-11" db="EMBL/GenBank/DDBJ databases">
        <title>The Genome Sequence of Phytophthora parasitica P1976.</title>
        <authorList>
            <consortium name="The Broad Institute Genomics Platform"/>
            <person name="Russ C."/>
            <person name="Tyler B."/>
            <person name="Panabieres F."/>
            <person name="Shan W."/>
            <person name="Tripathy S."/>
            <person name="Grunwald N."/>
            <person name="Machado M."/>
            <person name="Johnson C.S."/>
            <person name="Walker B."/>
            <person name="Young S."/>
            <person name="Zeng Q."/>
            <person name="Gargeya S."/>
            <person name="Fitzgerald M."/>
            <person name="Haas B."/>
            <person name="Abouelleil A."/>
            <person name="Allen A.W."/>
            <person name="Alvarado L."/>
            <person name="Arachchi H.M."/>
            <person name="Berlin A.M."/>
            <person name="Chapman S.B."/>
            <person name="Gainer-Dewar J."/>
            <person name="Goldberg J."/>
            <person name="Griggs A."/>
            <person name="Gujja S."/>
            <person name="Hansen M."/>
            <person name="Howarth C."/>
            <person name="Imamovic A."/>
            <person name="Ireland A."/>
            <person name="Larimer J."/>
            <person name="McCowan C."/>
            <person name="Murphy C."/>
            <person name="Pearson M."/>
            <person name="Poon T.W."/>
            <person name="Priest M."/>
            <person name="Roberts A."/>
            <person name="Saif S."/>
            <person name="Shea T."/>
            <person name="Sisk P."/>
            <person name="Sykes S."/>
            <person name="Wortman J."/>
            <person name="Nusbaum C."/>
            <person name="Birren B."/>
        </authorList>
    </citation>
    <scope>NUCLEOTIDE SEQUENCE [LARGE SCALE GENOMIC DNA]</scope>
    <source>
        <strain evidence="2 3">P1976</strain>
    </source>
</reference>
<evidence type="ECO:0000259" key="1">
    <source>
        <dbReference type="Pfam" id="PF21056"/>
    </source>
</evidence>
<gene>
    <name evidence="2" type="ORF">F444_21536</name>
</gene>
<accession>A0A080Z0U1</accession>
<comment type="caution">
    <text evidence="2">The sequence shown here is derived from an EMBL/GenBank/DDBJ whole genome shotgun (WGS) entry which is preliminary data.</text>
</comment>